<feature type="transmembrane region" description="Helical" evidence="11">
    <location>
        <begin position="107"/>
        <end position="125"/>
    </location>
</feature>
<keyword evidence="4" id="KW-0997">Cell inner membrane</keyword>
<evidence type="ECO:0000313" key="12">
    <source>
        <dbReference type="EMBL" id="SUU37729.1"/>
    </source>
</evidence>
<feature type="transmembrane region" description="Helical" evidence="11">
    <location>
        <begin position="227"/>
        <end position="247"/>
    </location>
</feature>
<evidence type="ECO:0000256" key="3">
    <source>
        <dbReference type="ARBA" id="ARBA00022475"/>
    </source>
</evidence>
<comment type="similarity">
    <text evidence="9">Belongs to the FNT transporter (TC 1.A.16) family.</text>
</comment>
<dbReference type="FunFam" id="1.20.1080.10:FF:000006">
    <property type="entry name" value="Formate transporter FocA"/>
    <property type="match status" value="1"/>
</dbReference>
<dbReference type="Proteomes" id="UP000254507">
    <property type="component" value="Unassembled WGS sequence"/>
</dbReference>
<keyword evidence="3" id="KW-1003">Cell membrane</keyword>
<dbReference type="GO" id="GO:0042802">
    <property type="term" value="F:identical protein binding"/>
    <property type="evidence" value="ECO:0007669"/>
    <property type="project" value="UniProtKB-ARBA"/>
</dbReference>
<protein>
    <recommendedName>
        <fullName evidence="10">Formate transporter FocA</fullName>
    </recommendedName>
</protein>
<dbReference type="InterPro" id="IPR023999">
    <property type="entry name" value="Formate_transptr_FocA"/>
</dbReference>
<evidence type="ECO:0000256" key="1">
    <source>
        <dbReference type="ARBA" id="ARBA00004429"/>
    </source>
</evidence>
<proteinExistence type="inferred from homology"/>
<evidence type="ECO:0000256" key="9">
    <source>
        <dbReference type="ARBA" id="ARBA00049660"/>
    </source>
</evidence>
<keyword evidence="5 11" id="KW-0812">Transmembrane</keyword>
<dbReference type="Pfam" id="PF01226">
    <property type="entry name" value="Form_Nir_trans"/>
    <property type="match status" value="1"/>
</dbReference>
<dbReference type="Gene3D" id="1.20.1080.10">
    <property type="entry name" value="Glycerol uptake facilitator protein"/>
    <property type="match status" value="1"/>
</dbReference>
<dbReference type="AlphaFoldDB" id="A0A380VFI3"/>
<dbReference type="GO" id="GO:0005886">
    <property type="term" value="C:plasma membrane"/>
    <property type="evidence" value="ECO:0007669"/>
    <property type="project" value="UniProtKB-SubCell"/>
</dbReference>
<keyword evidence="2" id="KW-0813">Transport</keyword>
<evidence type="ECO:0000256" key="8">
    <source>
        <dbReference type="ARBA" id="ARBA00035914"/>
    </source>
</evidence>
<keyword evidence="6 11" id="KW-1133">Transmembrane helix</keyword>
<dbReference type="NCBIfam" id="TIGR04060">
    <property type="entry name" value="formate_focA"/>
    <property type="match status" value="1"/>
</dbReference>
<evidence type="ECO:0000256" key="10">
    <source>
        <dbReference type="NCBIfam" id="TIGR04060"/>
    </source>
</evidence>
<dbReference type="InterPro" id="IPR000292">
    <property type="entry name" value="For/NO2_transpt"/>
</dbReference>
<gene>
    <name evidence="12" type="primary">focA</name>
    <name evidence="12" type="ORF">NCTC10851_01712</name>
</gene>
<dbReference type="PANTHER" id="PTHR30520">
    <property type="entry name" value="FORMATE TRANSPORTER-RELATED"/>
    <property type="match status" value="1"/>
</dbReference>
<feature type="transmembrane region" description="Helical" evidence="11">
    <location>
        <begin position="290"/>
        <end position="311"/>
    </location>
</feature>
<dbReference type="EMBL" id="UFSB01000001">
    <property type="protein sequence ID" value="SUU37729.1"/>
    <property type="molecule type" value="Genomic_DNA"/>
</dbReference>
<dbReference type="NCBIfam" id="TIGR00790">
    <property type="entry name" value="fnt"/>
    <property type="match status" value="1"/>
</dbReference>
<dbReference type="PANTHER" id="PTHR30520:SF10">
    <property type="entry name" value="FORMATE CHANNEL FOCA-RELATED"/>
    <property type="match status" value="1"/>
</dbReference>
<reference evidence="12 13" key="1">
    <citation type="submission" date="2018-06" db="EMBL/GenBank/DDBJ databases">
        <authorList>
            <consortium name="Pathogen Informatics"/>
            <person name="Doyle S."/>
        </authorList>
    </citation>
    <scope>NUCLEOTIDE SEQUENCE [LARGE SCALE GENOMIC DNA]</scope>
    <source>
        <strain evidence="12 13">NCTC10851</strain>
    </source>
</reference>
<dbReference type="InterPro" id="IPR023271">
    <property type="entry name" value="Aquaporin-like"/>
</dbReference>
<evidence type="ECO:0000256" key="11">
    <source>
        <dbReference type="SAM" id="Phobius"/>
    </source>
</evidence>
<feature type="transmembrane region" description="Helical" evidence="11">
    <location>
        <begin position="67"/>
        <end position="87"/>
    </location>
</feature>
<comment type="subcellular location">
    <subcellularLocation>
        <location evidence="1">Cell inner membrane</location>
        <topology evidence="1">Multi-pass membrane protein</topology>
    </subcellularLocation>
</comment>
<feature type="transmembrane region" description="Helical" evidence="11">
    <location>
        <begin position="196"/>
        <end position="215"/>
    </location>
</feature>
<accession>A0A380VFI3</accession>
<keyword evidence="7 11" id="KW-0472">Membrane</keyword>
<evidence type="ECO:0000256" key="7">
    <source>
        <dbReference type="ARBA" id="ARBA00023136"/>
    </source>
</evidence>
<dbReference type="GO" id="GO:0015499">
    <property type="term" value="F:formate transmembrane transporter activity"/>
    <property type="evidence" value="ECO:0007669"/>
    <property type="project" value="UniProtKB-UniRule"/>
</dbReference>
<evidence type="ECO:0000256" key="2">
    <source>
        <dbReference type="ARBA" id="ARBA00022448"/>
    </source>
</evidence>
<comment type="catalytic activity">
    <reaction evidence="8">
        <text>formate(in) = formate(out)</text>
        <dbReference type="Rhea" id="RHEA:29679"/>
        <dbReference type="ChEBI" id="CHEBI:15740"/>
    </reaction>
</comment>
<evidence type="ECO:0000256" key="4">
    <source>
        <dbReference type="ARBA" id="ARBA00022519"/>
    </source>
</evidence>
<evidence type="ECO:0000313" key="13">
    <source>
        <dbReference type="Proteomes" id="UP000254507"/>
    </source>
</evidence>
<evidence type="ECO:0000256" key="5">
    <source>
        <dbReference type="ARBA" id="ARBA00022692"/>
    </source>
</evidence>
<organism evidence="12 13">
    <name type="scientific">Actinobacillus seminis</name>
    <dbReference type="NCBI Taxonomy" id="722"/>
    <lineage>
        <taxon>Bacteria</taxon>
        <taxon>Pseudomonadati</taxon>
        <taxon>Pseudomonadota</taxon>
        <taxon>Gammaproteobacteria</taxon>
        <taxon>Pasteurellales</taxon>
        <taxon>Pasteurellaceae</taxon>
        <taxon>Actinobacillus</taxon>
    </lineage>
</organism>
<name>A0A380VFI3_9PAST</name>
<evidence type="ECO:0000256" key="6">
    <source>
        <dbReference type="ARBA" id="ARBA00022989"/>
    </source>
</evidence>
<sequence length="317" mass="35168">MPLTNFIKNKIFFSLNLRTNTLKYRQNKFLTRHNMNKDNTFKTIASPTEMLQIAIDAATYKATKKPFLSFVSAISAGAFIALAFVFYTTTQTGAEAVPWGLAKLVGGLMFSLGVIMVVACGSELFTSSTMTLIARTDGKINTFQMLRNWVMVYLGNFVGAIFIVSLIWFAGQTMAANGQWGLTILNTAQHKIHHSWLEAFCLGILCNIMVCIAVWMTYAGKSLTDKAFIMILPIGMFVASGFEHSVANMFMIPMGIITAHYSTPEFWLAVGLNPEQFADLDVYHFIVKNLIPVTLGNIIGGGVCIALMQWFTNKPHH</sequence>
<feature type="transmembrane region" description="Helical" evidence="11">
    <location>
        <begin position="146"/>
        <end position="170"/>
    </location>
</feature>